<accession>A0ABR2UY78</accession>
<reference evidence="3 4" key="1">
    <citation type="journal article" date="2024" name="J. Plant Pathol.">
        <title>Sequence and assembly of the genome of Seiridium unicorne, isolate CBS 538.82, causal agent of cypress canker disease.</title>
        <authorList>
            <person name="Scali E."/>
            <person name="Rocca G.D."/>
            <person name="Danti R."/>
            <person name="Garbelotto M."/>
            <person name="Barberini S."/>
            <person name="Baroncelli R."/>
            <person name="Emiliani G."/>
        </authorList>
    </citation>
    <scope>NUCLEOTIDE SEQUENCE [LARGE SCALE GENOMIC DNA]</scope>
    <source>
        <strain evidence="3 4">BM-138-508</strain>
    </source>
</reference>
<dbReference type="EMBL" id="JARVKF010000299">
    <property type="protein sequence ID" value="KAK9419635.1"/>
    <property type="molecule type" value="Genomic_DNA"/>
</dbReference>
<comment type="caution">
    <text evidence="3">The sequence shown here is derived from an EMBL/GenBank/DDBJ whole genome shotgun (WGS) entry which is preliminary data.</text>
</comment>
<feature type="compositionally biased region" description="Basic residues" evidence="1">
    <location>
        <begin position="71"/>
        <end position="82"/>
    </location>
</feature>
<feature type="transmembrane region" description="Helical" evidence="2">
    <location>
        <begin position="256"/>
        <end position="277"/>
    </location>
</feature>
<feature type="transmembrane region" description="Helical" evidence="2">
    <location>
        <begin position="186"/>
        <end position="206"/>
    </location>
</feature>
<evidence type="ECO:0000313" key="3">
    <source>
        <dbReference type="EMBL" id="KAK9419635.1"/>
    </source>
</evidence>
<feature type="transmembrane region" description="Helical" evidence="2">
    <location>
        <begin position="218"/>
        <end position="236"/>
    </location>
</feature>
<keyword evidence="4" id="KW-1185">Reference proteome</keyword>
<name>A0ABR2UY78_9PEZI</name>
<keyword evidence="2" id="KW-0472">Membrane</keyword>
<organism evidence="3 4">
    <name type="scientific">Seiridium unicorne</name>
    <dbReference type="NCBI Taxonomy" id="138068"/>
    <lineage>
        <taxon>Eukaryota</taxon>
        <taxon>Fungi</taxon>
        <taxon>Dikarya</taxon>
        <taxon>Ascomycota</taxon>
        <taxon>Pezizomycotina</taxon>
        <taxon>Sordariomycetes</taxon>
        <taxon>Xylariomycetidae</taxon>
        <taxon>Amphisphaeriales</taxon>
        <taxon>Sporocadaceae</taxon>
        <taxon>Seiridium</taxon>
    </lineage>
</organism>
<evidence type="ECO:0000313" key="4">
    <source>
        <dbReference type="Proteomes" id="UP001408356"/>
    </source>
</evidence>
<dbReference type="Proteomes" id="UP001408356">
    <property type="component" value="Unassembled WGS sequence"/>
</dbReference>
<gene>
    <name evidence="3" type="ORF">SUNI508_07121</name>
</gene>
<feature type="transmembrane region" description="Helical" evidence="2">
    <location>
        <begin position="159"/>
        <end position="180"/>
    </location>
</feature>
<keyword evidence="2" id="KW-0812">Transmembrane</keyword>
<protein>
    <submittedName>
        <fullName evidence="3">Uncharacterized protein</fullName>
    </submittedName>
</protein>
<feature type="compositionally biased region" description="Low complexity" evidence="1">
    <location>
        <begin position="1"/>
        <end position="68"/>
    </location>
</feature>
<feature type="region of interest" description="Disordered" evidence="1">
    <location>
        <begin position="1"/>
        <end position="93"/>
    </location>
</feature>
<evidence type="ECO:0000256" key="2">
    <source>
        <dbReference type="SAM" id="Phobius"/>
    </source>
</evidence>
<proteinExistence type="predicted"/>
<evidence type="ECO:0000256" key="1">
    <source>
        <dbReference type="SAM" id="MobiDB-lite"/>
    </source>
</evidence>
<sequence>MATQSQTGAASQQVAADSDAVNGNNNNSNAAQVGTTQTGTVQTGTAGTAQTSAAQTNTTQTGTAQSQAVRANHHHARGHHQNPPRDTKSTKSQAGHIKDWLYKQIGEPFEEISRIETATYGYFFKRIYDRQPRYVGHFLFKLISNVDWIPRFFFEWACFLIKAATTSAVQLIDIFFVLAFGGLWEFPWASTLYYAFIVILATIPYSMYTTEDHAYSPILWVSLYAAWFTRMTYVYINKPETWIGYTRSSHFPWFTLGDVVTGPYWLLAAAIAVFVHFERNPITEPLFLSNY</sequence>
<keyword evidence="2" id="KW-1133">Transmembrane helix</keyword>